<organism evidence="1 2">
    <name type="scientific">Marasmius tenuissimus</name>
    <dbReference type="NCBI Taxonomy" id="585030"/>
    <lineage>
        <taxon>Eukaryota</taxon>
        <taxon>Fungi</taxon>
        <taxon>Dikarya</taxon>
        <taxon>Basidiomycota</taxon>
        <taxon>Agaricomycotina</taxon>
        <taxon>Agaricomycetes</taxon>
        <taxon>Agaricomycetidae</taxon>
        <taxon>Agaricales</taxon>
        <taxon>Marasmiineae</taxon>
        <taxon>Marasmiaceae</taxon>
        <taxon>Marasmius</taxon>
    </lineage>
</organism>
<name>A0ABR2ZFD5_9AGAR</name>
<reference evidence="1 2" key="1">
    <citation type="submission" date="2024-05" db="EMBL/GenBank/DDBJ databases">
        <title>A draft genome resource for the thread blight pathogen Marasmius tenuissimus strain MS-2.</title>
        <authorList>
            <person name="Yulfo-Soto G.E."/>
            <person name="Baruah I.K."/>
            <person name="Amoako-Attah I."/>
            <person name="Bukari Y."/>
            <person name="Meinhardt L.W."/>
            <person name="Bailey B.A."/>
            <person name="Cohen S.P."/>
        </authorList>
    </citation>
    <scope>NUCLEOTIDE SEQUENCE [LARGE SCALE GENOMIC DNA]</scope>
    <source>
        <strain evidence="1 2">MS-2</strain>
    </source>
</reference>
<protein>
    <submittedName>
        <fullName evidence="1">Uncharacterized protein</fullName>
    </submittedName>
</protein>
<gene>
    <name evidence="1" type="ORF">AAF712_013178</name>
</gene>
<evidence type="ECO:0000313" key="2">
    <source>
        <dbReference type="Proteomes" id="UP001437256"/>
    </source>
</evidence>
<proteinExistence type="predicted"/>
<comment type="caution">
    <text evidence="1">The sequence shown here is derived from an EMBL/GenBank/DDBJ whole genome shotgun (WGS) entry which is preliminary data.</text>
</comment>
<keyword evidence="2" id="KW-1185">Reference proteome</keyword>
<dbReference type="Proteomes" id="UP001437256">
    <property type="component" value="Unassembled WGS sequence"/>
</dbReference>
<accession>A0ABR2ZFD5</accession>
<dbReference type="EMBL" id="JBBXMP010000195">
    <property type="protein sequence ID" value="KAL0060055.1"/>
    <property type="molecule type" value="Genomic_DNA"/>
</dbReference>
<evidence type="ECO:0000313" key="1">
    <source>
        <dbReference type="EMBL" id="KAL0060055.1"/>
    </source>
</evidence>
<sequence>MVEPREAITEQGIIYPDFLGTWGQAGPWSLRNLNSPACLPAGKARGLPSRSSRHISRFRPYDRMPSRERGTLMTSMMRRGADRRLSMSLGQDICRVNNEGQPAHIAHGQQSIHQMNPTMVVQPQQGSGLTVQQPSPVNFVPPGQQPAQNLPHLETSTQQQITLALPLQQGLPRQPPRMGMTPEPSRWSMEAAQMSFGRDEPILASLVEEMAKR</sequence>